<dbReference type="GO" id="GO:0009306">
    <property type="term" value="P:protein secretion"/>
    <property type="evidence" value="ECO:0007669"/>
    <property type="project" value="InterPro"/>
</dbReference>
<evidence type="ECO:0000313" key="7">
    <source>
        <dbReference type="Proteomes" id="UP000253816"/>
    </source>
</evidence>
<evidence type="ECO:0000256" key="2">
    <source>
        <dbReference type="ARBA" id="ARBA00022692"/>
    </source>
</evidence>
<sequence length="1113" mass="127097">MKRFFQAIRLFFFSLCISTAALGTCFYLAFETRPVQNIVQRLSRIYFPALVYESVQWKLPFTFTLHCIYLKHSLELSAERAIYEGHLGLSPSSLTLEKPHWTLIHRSGTKKNHFLALSQTRSFPRRWPVSKIYINQGDFYIQREEEDHRFFSLQAIKGTIESSSSYPLLEIQAECTYVSPRLPGDIQAQVILSSVLSSGDSLCSYSGTFKNIRLGGMQIEQMPSVQCSYEIKRKGTEHTLQVHLQNREFATCHWTHLQNKDHLHTIPLKLFITEMDVQFDGALCIQNEQWQKNSALQVKIGSNSPFFHLMGEDGGKIFISGNLLSPRIVFSDSSQQQAQAEERSLSFYPTALKTNSKSWSYTHVFDTAEKSHQLHVQWSYLFHKESRTYRLELHLLGEIPLSTQTHFFLWIDSQTSLEGIWNRKLDWSEIRSSTQLYSNLHSFPRVAFTFLGQKDPFQEVQNGESLPLFRATLHSKDMVTERYSFKQFWVSLSNQTGKIVLDLSSIGRLNHFPFHINGTCFLNSIHPYLLKASFSSLEGFLDDISLALDKPFCLSVSPGYLQIEEAVFRLNDGQLILKLQKDEVELSTQITLKHFPERLLLPLLEKTKESFLEGKASLLIRKDKQELYLHLKEKKVDPLIFKGAPCETDIILSLLGNYIDTTIVLNQQYYRPFFLKGTLPIRLRPIFPYFFLEKTCPFSCKASLPLPLSLVQGLFLKDQPWRVQGNCFLRCEAHGPLHDTKITGKMDLEDGAFLYPEKGIYLACLAGTFHCEGKQISWRLLEGNTFWDGKICSKGVFSWNKEGLYLKATAEATNACLFRTDLFTLQGTGHLVLSLSSTEQILSGDLTLTKSSFHLPEHSQALNPLLCPPEETYSTNHWLDIHLNIALRSEGDLSVEGDGIRSRWKGLLQAEGSICSPQLRGTCQSIYGTIRIGEHYFDLKQGTMAFEGPLDSAYIRLSAELPIHRYLIVATYQGLLKDPQFFLTSKPSGLSSRKIISLILFGNMETGGIDLLELFSQTRKRNDSVHDLVRSIKKSFQVDHIGITTSPNEREGHYFLQVGKHLAKNMLVTLRKRLNSSEATAGIYTQISPSFSIRAEAGVPWEGCLHFLWRVNY</sequence>
<feature type="domain" description="Translocation and assembly module TamB C-terminal" evidence="5">
    <location>
        <begin position="794"/>
        <end position="1098"/>
    </location>
</feature>
<comment type="caution">
    <text evidence="6">The sequence shown here is derived from an EMBL/GenBank/DDBJ whole genome shotgun (WGS) entry which is preliminary data.</text>
</comment>
<dbReference type="EMBL" id="QQBG01000010">
    <property type="protein sequence ID" value="RDB31640.1"/>
    <property type="molecule type" value="Genomic_DNA"/>
</dbReference>
<accession>A0A369KDV7</accession>
<keyword evidence="2" id="KW-0812">Transmembrane</keyword>
<evidence type="ECO:0000259" key="5">
    <source>
        <dbReference type="Pfam" id="PF04357"/>
    </source>
</evidence>
<keyword evidence="3" id="KW-1133">Transmembrane helix</keyword>
<protein>
    <recommendedName>
        <fullName evidence="5">Translocation and assembly module TamB C-terminal domain-containing protein</fullName>
    </recommendedName>
</protein>
<name>A0A369KDV7_9BACT</name>
<comment type="subcellular location">
    <subcellularLocation>
        <location evidence="1">Membrane</location>
        <topology evidence="1">Single-pass membrane protein</topology>
    </subcellularLocation>
</comment>
<dbReference type="InterPro" id="IPR007452">
    <property type="entry name" value="TamB_C"/>
</dbReference>
<evidence type="ECO:0000256" key="3">
    <source>
        <dbReference type="ARBA" id="ARBA00022989"/>
    </source>
</evidence>
<evidence type="ECO:0000256" key="1">
    <source>
        <dbReference type="ARBA" id="ARBA00004167"/>
    </source>
</evidence>
<dbReference type="GO" id="GO:0005886">
    <property type="term" value="C:plasma membrane"/>
    <property type="evidence" value="ECO:0007669"/>
    <property type="project" value="InterPro"/>
</dbReference>
<dbReference type="Proteomes" id="UP000253816">
    <property type="component" value="Unassembled WGS sequence"/>
</dbReference>
<gene>
    <name evidence="6" type="ORF">HAT2_00251</name>
</gene>
<organism evidence="6 7">
    <name type="scientific">Candidatus Similichlamydia laticola</name>
    <dbReference type="NCBI Taxonomy" id="2170265"/>
    <lineage>
        <taxon>Bacteria</taxon>
        <taxon>Pseudomonadati</taxon>
        <taxon>Chlamydiota</taxon>
        <taxon>Chlamydiia</taxon>
        <taxon>Parachlamydiales</taxon>
        <taxon>Candidatus Parilichlamydiaceae</taxon>
        <taxon>Candidatus Similichlamydia</taxon>
    </lineage>
</organism>
<reference evidence="6 7" key="1">
    <citation type="submission" date="2018-07" db="EMBL/GenBank/DDBJ databases">
        <title>Comparative genomics of the Candidatus Parilichlamydiaceae reveals evidence of convergent evolution and genome reduction in the phylum Chlamydiae.</title>
        <authorList>
            <person name="Taylor-Brown A."/>
            <person name="Polkinghorne A."/>
        </authorList>
    </citation>
    <scope>NUCLEOTIDE SEQUENCE [LARGE SCALE GENOMIC DNA]</scope>
    <source>
        <strain evidence="6 7">Hat2</strain>
    </source>
</reference>
<evidence type="ECO:0000256" key="4">
    <source>
        <dbReference type="ARBA" id="ARBA00023136"/>
    </source>
</evidence>
<proteinExistence type="predicted"/>
<evidence type="ECO:0000313" key="6">
    <source>
        <dbReference type="EMBL" id="RDB31640.1"/>
    </source>
</evidence>
<dbReference type="OrthoDB" id="1489056at2"/>
<keyword evidence="7" id="KW-1185">Reference proteome</keyword>
<dbReference type="Pfam" id="PF04357">
    <property type="entry name" value="TamB"/>
    <property type="match status" value="1"/>
</dbReference>
<dbReference type="RefSeq" id="WP_114544215.1">
    <property type="nucleotide sequence ID" value="NZ_QQBG01000010.1"/>
</dbReference>
<dbReference type="AlphaFoldDB" id="A0A369KDV7"/>
<keyword evidence="4" id="KW-0472">Membrane</keyword>